<sequence>MCLCSPSWSMWPGEQSADVPLQPLMEHVARGTVCGCASAAPHGACGPGNSLWMCLCSPSWSMWPGEQSVDVPLQPLMEHVARGTVCGCASAAPHGACGPGNSLWMCLCSPSWSMWPGEQSVDVPLQPLMEHVARGTVSGCASAAPHGACGPGNSLWMCLCSPSWSMWPGEQSVDVPLQPLMEHVARGTVCGCASAAPHGACGPGNSLWMCLCSPSWSMWPGEQSVDVPLQPLMEHVARGTVCGCASAAPHGACGPGNSQRSITI</sequence>
<protein>
    <submittedName>
        <fullName evidence="1">Uncharacterized protein</fullName>
    </submittedName>
</protein>
<organism evidence="1 2">
    <name type="scientific">Knipowitschia caucasica</name>
    <name type="common">Caucasian dwarf goby</name>
    <name type="synonym">Pomatoschistus caucasicus</name>
    <dbReference type="NCBI Taxonomy" id="637954"/>
    <lineage>
        <taxon>Eukaryota</taxon>
        <taxon>Metazoa</taxon>
        <taxon>Chordata</taxon>
        <taxon>Craniata</taxon>
        <taxon>Vertebrata</taxon>
        <taxon>Euteleostomi</taxon>
        <taxon>Actinopterygii</taxon>
        <taxon>Neopterygii</taxon>
        <taxon>Teleostei</taxon>
        <taxon>Neoteleostei</taxon>
        <taxon>Acanthomorphata</taxon>
        <taxon>Gobiaria</taxon>
        <taxon>Gobiiformes</taxon>
        <taxon>Gobioidei</taxon>
        <taxon>Gobiidae</taxon>
        <taxon>Gobiinae</taxon>
        <taxon>Knipowitschia</taxon>
    </lineage>
</organism>
<evidence type="ECO:0000313" key="2">
    <source>
        <dbReference type="Proteomes" id="UP001497482"/>
    </source>
</evidence>
<reference evidence="1 2" key="1">
    <citation type="submission" date="2024-04" db="EMBL/GenBank/DDBJ databases">
        <authorList>
            <person name="Waldvogel A.-M."/>
            <person name="Schoenle A."/>
        </authorList>
    </citation>
    <scope>NUCLEOTIDE SEQUENCE [LARGE SCALE GENOMIC DNA]</scope>
</reference>
<evidence type="ECO:0000313" key="1">
    <source>
        <dbReference type="EMBL" id="CAL1578637.1"/>
    </source>
</evidence>
<name>A0AAV2JSQ8_KNICA</name>
<dbReference type="EMBL" id="OZ035835">
    <property type="protein sequence ID" value="CAL1578637.1"/>
    <property type="molecule type" value="Genomic_DNA"/>
</dbReference>
<dbReference type="AlphaFoldDB" id="A0AAV2JSQ8"/>
<accession>A0AAV2JSQ8</accession>
<proteinExistence type="predicted"/>
<keyword evidence="2" id="KW-1185">Reference proteome</keyword>
<gene>
    <name evidence="1" type="ORF">KC01_LOCUS9762</name>
</gene>
<dbReference type="Proteomes" id="UP001497482">
    <property type="component" value="Chromosome 13"/>
</dbReference>